<keyword evidence="6" id="KW-0675">Receptor</keyword>
<keyword evidence="2" id="KW-1003">Cell membrane</keyword>
<keyword evidence="5 8" id="KW-0472">Membrane</keyword>
<reference evidence="10" key="1">
    <citation type="submission" date="2022-12" db="EMBL/GenBank/DDBJ databases">
        <title>Chromosome-level genome assembly of the bean flower thrips Megalurothrips usitatus.</title>
        <authorList>
            <person name="Ma L."/>
            <person name="Liu Q."/>
            <person name="Li H."/>
            <person name="Cai W."/>
        </authorList>
    </citation>
    <scope>NUCLEOTIDE SEQUENCE</scope>
    <source>
        <strain evidence="10">Cailab_2022a</strain>
    </source>
</reference>
<dbReference type="EMBL" id="JAPTSV010000002">
    <property type="protein sequence ID" value="KAJ1530520.1"/>
    <property type="molecule type" value="Genomic_DNA"/>
</dbReference>
<dbReference type="InterPro" id="IPR052192">
    <property type="entry name" value="Insect_Ionotropic_Sensory_Rcpt"/>
</dbReference>
<evidence type="ECO:0000256" key="4">
    <source>
        <dbReference type="ARBA" id="ARBA00022989"/>
    </source>
</evidence>
<feature type="signal peptide" evidence="9">
    <location>
        <begin position="1"/>
        <end position="21"/>
    </location>
</feature>
<evidence type="ECO:0000256" key="1">
    <source>
        <dbReference type="ARBA" id="ARBA00004651"/>
    </source>
</evidence>
<keyword evidence="11" id="KW-1185">Reference proteome</keyword>
<dbReference type="PANTHER" id="PTHR42643:SF30">
    <property type="entry name" value="IONOTROPIC RECEPTOR 40A-RELATED"/>
    <property type="match status" value="1"/>
</dbReference>
<dbReference type="PANTHER" id="PTHR42643">
    <property type="entry name" value="IONOTROPIC RECEPTOR 20A-RELATED"/>
    <property type="match status" value="1"/>
</dbReference>
<feature type="chain" id="PRO_5043742640" evidence="9">
    <location>
        <begin position="22"/>
        <end position="580"/>
    </location>
</feature>
<evidence type="ECO:0000256" key="6">
    <source>
        <dbReference type="ARBA" id="ARBA00023170"/>
    </source>
</evidence>
<comment type="caution">
    <text evidence="10">The sequence shown here is derived from an EMBL/GenBank/DDBJ whole genome shotgun (WGS) entry which is preliminary data.</text>
</comment>
<organism evidence="10 11">
    <name type="scientific">Megalurothrips usitatus</name>
    <name type="common">bean blossom thrips</name>
    <dbReference type="NCBI Taxonomy" id="439358"/>
    <lineage>
        <taxon>Eukaryota</taxon>
        <taxon>Metazoa</taxon>
        <taxon>Ecdysozoa</taxon>
        <taxon>Arthropoda</taxon>
        <taxon>Hexapoda</taxon>
        <taxon>Insecta</taxon>
        <taxon>Pterygota</taxon>
        <taxon>Neoptera</taxon>
        <taxon>Paraneoptera</taxon>
        <taxon>Thysanoptera</taxon>
        <taxon>Terebrantia</taxon>
        <taxon>Thripoidea</taxon>
        <taxon>Thripidae</taxon>
        <taxon>Megalurothrips</taxon>
    </lineage>
</organism>
<feature type="transmembrane region" description="Helical" evidence="8">
    <location>
        <begin position="327"/>
        <end position="344"/>
    </location>
</feature>
<feature type="transmembrane region" description="Helical" evidence="8">
    <location>
        <begin position="378"/>
        <end position="396"/>
    </location>
</feature>
<comment type="subcellular location">
    <subcellularLocation>
        <location evidence="1">Cell membrane</location>
        <topology evidence="1">Multi-pass membrane protein</topology>
    </subcellularLocation>
</comment>
<evidence type="ECO:0000313" key="11">
    <source>
        <dbReference type="Proteomes" id="UP001075354"/>
    </source>
</evidence>
<protein>
    <submittedName>
        <fullName evidence="10">Uncharacterized protein</fullName>
    </submittedName>
</protein>
<dbReference type="AlphaFoldDB" id="A0AAV7XYV3"/>
<accession>A0AAV7XYV3</accession>
<evidence type="ECO:0000313" key="10">
    <source>
        <dbReference type="EMBL" id="KAJ1530520.1"/>
    </source>
</evidence>
<keyword evidence="3 8" id="KW-0812">Transmembrane</keyword>
<evidence type="ECO:0000256" key="3">
    <source>
        <dbReference type="ARBA" id="ARBA00022692"/>
    </source>
</evidence>
<sequence>MYLRLCLRFALLEVALALALAALVPPEPRRPPQAECAVSLLLQSAPSALVLVALDGWADDDFLGQLAADVPVSVVTDPGRARALLGKGAVGGLAQGLVLVAAPRMMNVSHEYERLATNTIFWFVVPDPLPATLPAALEPRLMRGRGAHAWPAKTLVAVTSSTTGETRLYAGKPALNLPGAEVSRWSAAEAASGGCRRGAPFVKPACKSWQPLAAGSVPTAYVHQDPEIMVWNGRVRFLLGILRRSHRFATRTHTLSDGIWPEALEAFFECRMYIRFSPHPLEPGGWHGSSLMAVFPWGASSLVVMVPAGMGRGRSPLLRLADAFRPPMWMATAAATVATAFVLWLCLPRAGAAAAALQVLAPLLAQPPPAEVSGRPRALVGMWLLIAVVVAAAYQGQVLSSLTAPDPAAQINSMAELNDSGLTVYARFDMLSPENAVADMISKKVRFLFNVSLADLTLSIAEHRNAAAIFDGQSVPDMAADVRAKLHFFRVTRGGGLRSAMSTSKGSPMEVPMRKLLGRLRAGGILEMLVHHVLPAFLVLAAGLLAASGVFVAELLLAHRTRAAALHHRGTVVDTPRTRY</sequence>
<evidence type="ECO:0000256" key="9">
    <source>
        <dbReference type="SAM" id="SignalP"/>
    </source>
</evidence>
<gene>
    <name evidence="10" type="ORF">ONE63_005411</name>
</gene>
<feature type="transmembrane region" description="Helical" evidence="8">
    <location>
        <begin position="536"/>
        <end position="557"/>
    </location>
</feature>
<evidence type="ECO:0000256" key="8">
    <source>
        <dbReference type="SAM" id="Phobius"/>
    </source>
</evidence>
<keyword evidence="9" id="KW-0732">Signal</keyword>
<dbReference type="GO" id="GO:0005886">
    <property type="term" value="C:plasma membrane"/>
    <property type="evidence" value="ECO:0007669"/>
    <property type="project" value="UniProtKB-SubCell"/>
</dbReference>
<evidence type="ECO:0000256" key="5">
    <source>
        <dbReference type="ARBA" id="ARBA00023136"/>
    </source>
</evidence>
<evidence type="ECO:0000256" key="7">
    <source>
        <dbReference type="ARBA" id="ARBA00023180"/>
    </source>
</evidence>
<dbReference type="Proteomes" id="UP001075354">
    <property type="component" value="Chromosome 2"/>
</dbReference>
<evidence type="ECO:0000256" key="2">
    <source>
        <dbReference type="ARBA" id="ARBA00022475"/>
    </source>
</evidence>
<name>A0AAV7XYV3_9NEOP</name>
<proteinExistence type="predicted"/>
<keyword evidence="7" id="KW-0325">Glycoprotein</keyword>
<keyword evidence="4 8" id="KW-1133">Transmembrane helix</keyword>